<dbReference type="FunFam" id="1.10.10.10:FF:000001">
    <property type="entry name" value="LysR family transcriptional regulator"/>
    <property type="match status" value="1"/>
</dbReference>
<dbReference type="Gene3D" id="1.10.10.10">
    <property type="entry name" value="Winged helix-like DNA-binding domain superfamily/Winged helix DNA-binding domain"/>
    <property type="match status" value="1"/>
</dbReference>
<accession>A0A6L6IIX5</accession>
<dbReference type="Proteomes" id="UP000477739">
    <property type="component" value="Unassembled WGS sequence"/>
</dbReference>
<dbReference type="PROSITE" id="PS50931">
    <property type="entry name" value="HTH_LYSR"/>
    <property type="match status" value="1"/>
</dbReference>
<keyword evidence="2" id="KW-0805">Transcription regulation</keyword>
<name>A0A6L6IIX5_9ENTR</name>
<keyword evidence="3" id="KW-0238">DNA-binding</keyword>
<feature type="domain" description="HTH lysR-type" evidence="5">
    <location>
        <begin position="1"/>
        <end position="59"/>
    </location>
</feature>
<sequence length="321" mass="35859">MERLKRMSVFARVVELGSFTAAARQLQMSVSAISQTVARLENELQVKLLNRSTRSLGLTEAGKIYYQGCRRMLREVQDVHEQLYAFNNTPIGTLRIGCSSTMAQNVLAGLTASMLKEYPGLSINLVTGIPAPDLIADGLDLVIRVGALRDSSLFSRRLGAMPMVICAAKSYLAQYGVPEKPADLSNHSWLEYSVRPDNEFELIAPEGISTRLIPQGRFVTNDPMTLSRWLTAGAGVAYVPLMWVINEINRDELEILLPRYQSDPRPVYALYTEKDKLPLKVQVMINALTEYFVDVAQLFQGMYGRGKERHARRRDANDSAG</sequence>
<dbReference type="Gene3D" id="3.40.190.290">
    <property type="match status" value="1"/>
</dbReference>
<gene>
    <name evidence="6" type="primary">aaeR</name>
    <name evidence="6" type="ORF">GJV78_05045</name>
</gene>
<dbReference type="InterPro" id="IPR036390">
    <property type="entry name" value="WH_DNA-bd_sf"/>
</dbReference>
<dbReference type="Pfam" id="PF00126">
    <property type="entry name" value="HTH_1"/>
    <property type="match status" value="1"/>
</dbReference>
<evidence type="ECO:0000313" key="7">
    <source>
        <dbReference type="Proteomes" id="UP000477739"/>
    </source>
</evidence>
<dbReference type="NCBIfam" id="NF007917">
    <property type="entry name" value="PRK10632.1"/>
    <property type="match status" value="1"/>
</dbReference>
<dbReference type="InterPro" id="IPR036388">
    <property type="entry name" value="WH-like_DNA-bd_sf"/>
</dbReference>
<evidence type="ECO:0000256" key="4">
    <source>
        <dbReference type="ARBA" id="ARBA00023163"/>
    </source>
</evidence>
<dbReference type="OrthoDB" id="8678019at2"/>
<comment type="similarity">
    <text evidence="1">Belongs to the LysR transcriptional regulatory family.</text>
</comment>
<dbReference type="PANTHER" id="PTHR30537:SF30">
    <property type="entry name" value="TRANSCRIPTIONAL REGULATOR-RELATED"/>
    <property type="match status" value="1"/>
</dbReference>
<dbReference type="CDD" id="cd08422">
    <property type="entry name" value="PBP2_CrgA_like"/>
    <property type="match status" value="1"/>
</dbReference>
<dbReference type="InterPro" id="IPR005119">
    <property type="entry name" value="LysR_subst-bd"/>
</dbReference>
<dbReference type="PANTHER" id="PTHR30537">
    <property type="entry name" value="HTH-TYPE TRANSCRIPTIONAL REGULATOR"/>
    <property type="match status" value="1"/>
</dbReference>
<dbReference type="GO" id="GO:0003700">
    <property type="term" value="F:DNA-binding transcription factor activity"/>
    <property type="evidence" value="ECO:0007669"/>
    <property type="project" value="InterPro"/>
</dbReference>
<evidence type="ECO:0000313" key="6">
    <source>
        <dbReference type="EMBL" id="MTH45638.1"/>
    </source>
</evidence>
<dbReference type="RefSeq" id="WP_155107298.1">
    <property type="nucleotide sequence ID" value="NZ_WMJZ01000005.1"/>
</dbReference>
<evidence type="ECO:0000259" key="5">
    <source>
        <dbReference type="PROSITE" id="PS50931"/>
    </source>
</evidence>
<comment type="caution">
    <text evidence="6">The sequence shown here is derived from an EMBL/GenBank/DDBJ whole genome shotgun (WGS) entry which is preliminary data.</text>
</comment>
<reference evidence="6 7" key="1">
    <citation type="submission" date="2019-11" db="EMBL/GenBank/DDBJ databases">
        <title>Escherichia alba sp. nov. isolated from the gut of plastic-eating superworms Zophobas atratus.</title>
        <authorList>
            <person name="Yang Y."/>
        </authorList>
    </citation>
    <scope>NUCLEOTIDE SEQUENCE [LARGE SCALE GENOMIC DNA]</scope>
    <source>
        <strain evidence="7">BIT-B35</strain>
    </source>
</reference>
<protein>
    <submittedName>
        <fullName evidence="6">HTH-type transcriptional activator AaeR</fullName>
    </submittedName>
</protein>
<dbReference type="FunFam" id="3.40.190.290:FF:000003">
    <property type="entry name" value="HTH-type transcriptional activator AaeR"/>
    <property type="match status" value="1"/>
</dbReference>
<organism evidence="6 7">
    <name type="scientific">Intestinirhabdus alba</name>
    <dbReference type="NCBI Taxonomy" id="2899544"/>
    <lineage>
        <taxon>Bacteria</taxon>
        <taxon>Pseudomonadati</taxon>
        <taxon>Pseudomonadota</taxon>
        <taxon>Gammaproteobacteria</taxon>
        <taxon>Enterobacterales</taxon>
        <taxon>Enterobacteriaceae</taxon>
        <taxon>Intestinirhabdus</taxon>
    </lineage>
</organism>
<dbReference type="SUPFAM" id="SSF53850">
    <property type="entry name" value="Periplasmic binding protein-like II"/>
    <property type="match status" value="1"/>
</dbReference>
<dbReference type="SUPFAM" id="SSF46785">
    <property type="entry name" value="Winged helix' DNA-binding domain"/>
    <property type="match status" value="1"/>
</dbReference>
<dbReference type="EMBL" id="WMJZ01000005">
    <property type="protein sequence ID" value="MTH45638.1"/>
    <property type="molecule type" value="Genomic_DNA"/>
</dbReference>
<dbReference type="InterPro" id="IPR058163">
    <property type="entry name" value="LysR-type_TF_proteobact-type"/>
</dbReference>
<dbReference type="AlphaFoldDB" id="A0A6L6IIX5"/>
<evidence type="ECO:0000256" key="1">
    <source>
        <dbReference type="ARBA" id="ARBA00009437"/>
    </source>
</evidence>
<dbReference type="InterPro" id="IPR000847">
    <property type="entry name" value="LysR_HTH_N"/>
</dbReference>
<dbReference type="GO" id="GO:0043565">
    <property type="term" value="F:sequence-specific DNA binding"/>
    <property type="evidence" value="ECO:0007669"/>
    <property type="project" value="TreeGrafter"/>
</dbReference>
<keyword evidence="7" id="KW-1185">Reference proteome</keyword>
<dbReference type="Pfam" id="PF03466">
    <property type="entry name" value="LysR_substrate"/>
    <property type="match status" value="1"/>
</dbReference>
<keyword evidence="4" id="KW-0804">Transcription</keyword>
<dbReference type="GO" id="GO:0006351">
    <property type="term" value="P:DNA-templated transcription"/>
    <property type="evidence" value="ECO:0007669"/>
    <property type="project" value="TreeGrafter"/>
</dbReference>
<evidence type="ECO:0000256" key="3">
    <source>
        <dbReference type="ARBA" id="ARBA00023125"/>
    </source>
</evidence>
<evidence type="ECO:0000256" key="2">
    <source>
        <dbReference type="ARBA" id="ARBA00023015"/>
    </source>
</evidence>
<proteinExistence type="inferred from homology"/>